<sequence length="120" mass="12442">MAYSDPQTITVAGNAKTLARTGSGIGNGVFADSTGEYNLTVSHAYGKRNRRTVRVTTKGFSSDPLTPSNNVPVSGSFYVVSDFPVQGISVADQEALAAALCAWLTASTNANLKKLLGGEA</sequence>
<reference evidence="1" key="1">
    <citation type="submission" date="2019-05" db="EMBL/GenBank/DDBJ databases">
        <title>Metatranscriptomic reconstruction reveals RNA viruses with the potential to shape carbon cycling in soil.</title>
        <authorList>
            <person name="Starr E.P."/>
            <person name="Nuccio E."/>
            <person name="Pett-Ridge J."/>
            <person name="Banfield J.F."/>
            <person name="Firestone M.K."/>
        </authorList>
    </citation>
    <scope>NUCLEOTIDE SEQUENCE</scope>
    <source>
        <strain evidence="1">H1_Rhizo_27_scaffold_572</strain>
    </source>
</reference>
<dbReference type="EMBL" id="MN034391">
    <property type="protein sequence ID" value="QDH88814.1"/>
    <property type="molecule type" value="Genomic_RNA"/>
</dbReference>
<protein>
    <submittedName>
        <fullName evidence="1">Uncharacterized protein</fullName>
    </submittedName>
</protein>
<evidence type="ECO:0000313" key="1">
    <source>
        <dbReference type="EMBL" id="QDH88814.1"/>
    </source>
</evidence>
<accession>A0A514D5D6</accession>
<proteinExistence type="predicted"/>
<gene>
    <name evidence="1" type="ORF">H1Rhizo27572_000002</name>
</gene>
<organism evidence="1">
    <name type="scientific">Leviviridae sp</name>
    <dbReference type="NCBI Taxonomy" id="2027243"/>
    <lineage>
        <taxon>Viruses</taxon>
        <taxon>Riboviria</taxon>
        <taxon>Orthornavirae</taxon>
        <taxon>Lenarviricota</taxon>
        <taxon>Leviviricetes</taxon>
        <taxon>Norzivirales</taxon>
        <taxon>Fiersviridae</taxon>
    </lineage>
</organism>
<name>A0A514D5D6_9VIRU</name>